<proteinExistence type="predicted"/>
<keyword evidence="1" id="KW-0472">Membrane</keyword>
<comment type="caution">
    <text evidence="2">The sequence shown here is derived from an EMBL/GenBank/DDBJ whole genome shotgun (WGS) entry which is preliminary data.</text>
</comment>
<name>A0A0R2A1Y4_9LACO</name>
<dbReference type="AlphaFoldDB" id="A0A0R2A1Y4"/>
<evidence type="ECO:0000313" key="2">
    <source>
        <dbReference type="EMBL" id="KRM60960.1"/>
    </source>
</evidence>
<evidence type="ECO:0000313" key="3">
    <source>
        <dbReference type="Proteomes" id="UP000051733"/>
    </source>
</evidence>
<accession>A0A0R2A1Y4</accession>
<organism evidence="2 3">
    <name type="scientific">Paucilactobacillus vaccinostercus DSM 20634</name>
    <dbReference type="NCBI Taxonomy" id="1423813"/>
    <lineage>
        <taxon>Bacteria</taxon>
        <taxon>Bacillati</taxon>
        <taxon>Bacillota</taxon>
        <taxon>Bacilli</taxon>
        <taxon>Lactobacillales</taxon>
        <taxon>Lactobacillaceae</taxon>
        <taxon>Paucilactobacillus</taxon>
    </lineage>
</organism>
<gene>
    <name evidence="2" type="ORF">FC26_GL000129</name>
</gene>
<feature type="transmembrane region" description="Helical" evidence="1">
    <location>
        <begin position="53"/>
        <end position="72"/>
    </location>
</feature>
<reference evidence="2 3" key="1">
    <citation type="journal article" date="2015" name="Genome Announc.">
        <title>Expanding the biotechnology potential of lactobacilli through comparative genomics of 213 strains and associated genera.</title>
        <authorList>
            <person name="Sun Z."/>
            <person name="Harris H.M."/>
            <person name="McCann A."/>
            <person name="Guo C."/>
            <person name="Argimon S."/>
            <person name="Zhang W."/>
            <person name="Yang X."/>
            <person name="Jeffery I.B."/>
            <person name="Cooney J.C."/>
            <person name="Kagawa T.F."/>
            <person name="Liu W."/>
            <person name="Song Y."/>
            <person name="Salvetti E."/>
            <person name="Wrobel A."/>
            <person name="Rasinkangas P."/>
            <person name="Parkhill J."/>
            <person name="Rea M.C."/>
            <person name="O'Sullivan O."/>
            <person name="Ritari J."/>
            <person name="Douillard F.P."/>
            <person name="Paul Ross R."/>
            <person name="Yang R."/>
            <person name="Briner A.E."/>
            <person name="Felis G.E."/>
            <person name="de Vos W.M."/>
            <person name="Barrangou R."/>
            <person name="Klaenhammer T.R."/>
            <person name="Caufield P.W."/>
            <person name="Cui Y."/>
            <person name="Zhang H."/>
            <person name="O'Toole P.W."/>
        </authorList>
    </citation>
    <scope>NUCLEOTIDE SEQUENCE [LARGE SCALE GENOMIC DNA]</scope>
    <source>
        <strain evidence="2 3">DSM 20634</strain>
    </source>
</reference>
<evidence type="ECO:0000256" key="1">
    <source>
        <dbReference type="SAM" id="Phobius"/>
    </source>
</evidence>
<dbReference type="Proteomes" id="UP000051733">
    <property type="component" value="Unassembled WGS sequence"/>
</dbReference>
<keyword evidence="1" id="KW-1133">Transmembrane helix</keyword>
<dbReference type="EMBL" id="AYYY01000057">
    <property type="protein sequence ID" value="KRM60960.1"/>
    <property type="molecule type" value="Genomic_DNA"/>
</dbReference>
<protein>
    <submittedName>
        <fullName evidence="2">Uncharacterized protein</fullName>
    </submittedName>
</protein>
<keyword evidence="1" id="KW-0812">Transmembrane</keyword>
<keyword evidence="3" id="KW-1185">Reference proteome</keyword>
<sequence length="73" mass="8307">MKLADILNVNLDTLVRGTEPASSDHDQFTVNPTTGLSTRRYGQMNGWDFLARFWWAIFGLVGMIGWILIQVLH</sequence>
<dbReference type="PATRIC" id="fig|1423813.3.peg.136"/>